<evidence type="ECO:0000259" key="9">
    <source>
        <dbReference type="Pfam" id="PF00884"/>
    </source>
</evidence>
<dbReference type="RefSeq" id="WP_188220122.1">
    <property type="nucleotide sequence ID" value="NZ_NASZ01000006.1"/>
</dbReference>
<dbReference type="PROSITE" id="PS00149">
    <property type="entry name" value="SULFATASE_2"/>
    <property type="match status" value="1"/>
</dbReference>
<evidence type="ECO:0000313" key="11">
    <source>
        <dbReference type="Proteomes" id="UP000661715"/>
    </source>
</evidence>
<evidence type="ECO:0000256" key="6">
    <source>
        <dbReference type="ARBA" id="ARBA00022837"/>
    </source>
</evidence>
<evidence type="ECO:0000256" key="7">
    <source>
        <dbReference type="SAM" id="Coils"/>
    </source>
</evidence>
<evidence type="ECO:0000256" key="4">
    <source>
        <dbReference type="ARBA" id="ARBA00022729"/>
    </source>
</evidence>
<dbReference type="InterPro" id="IPR024607">
    <property type="entry name" value="Sulfatase_CS"/>
</dbReference>
<dbReference type="Gene3D" id="3.40.720.10">
    <property type="entry name" value="Alkaline Phosphatase, subunit A"/>
    <property type="match status" value="1"/>
</dbReference>
<keyword evidence="11" id="KW-1185">Reference proteome</keyword>
<evidence type="ECO:0000256" key="1">
    <source>
        <dbReference type="ARBA" id="ARBA00001913"/>
    </source>
</evidence>
<evidence type="ECO:0000256" key="5">
    <source>
        <dbReference type="ARBA" id="ARBA00022801"/>
    </source>
</evidence>
<keyword evidence="7" id="KW-0175">Coiled coil</keyword>
<gene>
    <name evidence="10" type="ORF">B6A10_06050</name>
</gene>
<dbReference type="InterPro" id="IPR000917">
    <property type="entry name" value="Sulfatase_N"/>
</dbReference>
<organism evidence="10 11">
    <name type="scientific">Flavobacterium pokkalii</name>
    <dbReference type="NCBI Taxonomy" id="1940408"/>
    <lineage>
        <taxon>Bacteria</taxon>
        <taxon>Pseudomonadati</taxon>
        <taxon>Bacteroidota</taxon>
        <taxon>Flavobacteriia</taxon>
        <taxon>Flavobacteriales</taxon>
        <taxon>Flavobacteriaceae</taxon>
        <taxon>Flavobacterium</taxon>
    </lineage>
</organism>
<dbReference type="SUPFAM" id="SSF53649">
    <property type="entry name" value="Alkaline phosphatase-like"/>
    <property type="match status" value="1"/>
</dbReference>
<evidence type="ECO:0000313" key="10">
    <source>
        <dbReference type="EMBL" id="MBD0724736.1"/>
    </source>
</evidence>
<dbReference type="Proteomes" id="UP000661715">
    <property type="component" value="Unassembled WGS sequence"/>
</dbReference>
<dbReference type="Gene3D" id="3.30.1120.10">
    <property type="match status" value="1"/>
</dbReference>
<feature type="signal peptide" evidence="8">
    <location>
        <begin position="1"/>
        <end position="22"/>
    </location>
</feature>
<dbReference type="PANTHER" id="PTHR42693:SF42">
    <property type="entry name" value="ARYLSULFATASE G"/>
    <property type="match status" value="1"/>
</dbReference>
<accession>A0ABR7UPG3</accession>
<evidence type="ECO:0000256" key="8">
    <source>
        <dbReference type="SAM" id="SignalP"/>
    </source>
</evidence>
<sequence>MKFVFALVVGMLSLLSNSYSQTKSNYKPNILFILVDDLGYSDLSCMGSKYYETPNIDALASQSMVFTNGYAGCQVCSPSRATIMTGQFTARHGITDWIGAKTGHEWNDSKRKSKVFPAEYKDHIDKSVVTLPKALKKGGYTTFFAGKWHLGDKGNYPEDYGFDINKGGFHSGSPAGGYFAPFKNPKLEDHEKGENLTLCLAKETSNFIKSSKDKPFFAFLSFYAVHAPIQTTKEKWEKYRAKAEKMGFADKGFENGDLLPMRKYQDNPVYAGLIETMDDAVGMVLKTLQETGLDKNTIVIFTSDNGGVTSGDNYSTNCLPFKGGKGYQWEGGIRVPFMVNVPGYDNKGVRNDTPVISSDFYPTILNLARLPLQPEDHKDGKSIVPVLKGKTIDERPLYWHYPHYGNQGGRPVSIIRKGEWKLIHFWEDGHNELYNLNNDIHEDHDLAKKESKRTKVMSKMLLRWLKEVNAQYPKPNPSFDENKEKEAIVNSQKKKIQSLEELRTKMLNKDWEPNPNWWGSIPTID</sequence>
<comment type="similarity">
    <text evidence="2">Belongs to the sulfatase family.</text>
</comment>
<keyword evidence="5" id="KW-0378">Hydrolase</keyword>
<keyword evidence="4 8" id="KW-0732">Signal</keyword>
<dbReference type="PANTHER" id="PTHR42693">
    <property type="entry name" value="ARYLSULFATASE FAMILY MEMBER"/>
    <property type="match status" value="1"/>
</dbReference>
<comment type="caution">
    <text evidence="10">The sequence shown here is derived from an EMBL/GenBank/DDBJ whole genome shotgun (WGS) entry which is preliminary data.</text>
</comment>
<proteinExistence type="inferred from homology"/>
<evidence type="ECO:0000256" key="3">
    <source>
        <dbReference type="ARBA" id="ARBA00022723"/>
    </source>
</evidence>
<evidence type="ECO:0000256" key="2">
    <source>
        <dbReference type="ARBA" id="ARBA00008779"/>
    </source>
</evidence>
<name>A0ABR7UPG3_9FLAO</name>
<dbReference type="CDD" id="cd16144">
    <property type="entry name" value="ARS_like"/>
    <property type="match status" value="1"/>
</dbReference>
<dbReference type="InterPro" id="IPR050738">
    <property type="entry name" value="Sulfatase"/>
</dbReference>
<protein>
    <submittedName>
        <fullName evidence="10">Sulfatase</fullName>
    </submittedName>
</protein>
<keyword evidence="6" id="KW-0106">Calcium</keyword>
<dbReference type="InterPro" id="IPR017850">
    <property type="entry name" value="Alkaline_phosphatase_core_sf"/>
</dbReference>
<feature type="coiled-coil region" evidence="7">
    <location>
        <begin position="482"/>
        <end position="509"/>
    </location>
</feature>
<reference evidence="10 11" key="1">
    <citation type="journal article" date="2020" name="Microbiol. Res.">
        <title>Flavobacterium pokkalii sp. nov., a novel plant growth promoting native rhizobacteria isolated from pokkali rice grown in coastal saline affected agricultural regions of southern India, Kerala.</title>
        <authorList>
            <person name="Menon R.R."/>
            <person name="Kumari S."/>
            <person name="Viver T."/>
            <person name="Rameshkumar N."/>
        </authorList>
    </citation>
    <scope>NUCLEOTIDE SEQUENCE [LARGE SCALE GENOMIC DNA]</scope>
    <source>
        <strain evidence="10 11">L1I52</strain>
    </source>
</reference>
<dbReference type="EMBL" id="NASZ01000006">
    <property type="protein sequence ID" value="MBD0724736.1"/>
    <property type="molecule type" value="Genomic_DNA"/>
</dbReference>
<comment type="cofactor">
    <cofactor evidence="1">
        <name>Ca(2+)</name>
        <dbReference type="ChEBI" id="CHEBI:29108"/>
    </cofactor>
</comment>
<keyword evidence="3" id="KW-0479">Metal-binding</keyword>
<feature type="chain" id="PRO_5047366306" evidence="8">
    <location>
        <begin position="23"/>
        <end position="525"/>
    </location>
</feature>
<dbReference type="Pfam" id="PF00884">
    <property type="entry name" value="Sulfatase"/>
    <property type="match status" value="1"/>
</dbReference>
<feature type="domain" description="Sulfatase N-terminal" evidence="9">
    <location>
        <begin position="28"/>
        <end position="368"/>
    </location>
</feature>